<comment type="caution">
    <text evidence="1">The sequence shown here is derived from an EMBL/GenBank/DDBJ whole genome shotgun (WGS) entry which is preliminary data.</text>
</comment>
<dbReference type="AlphaFoldDB" id="S3W4J4"/>
<gene>
    <name evidence="1" type="ORF">LEP1GSC058_0093</name>
</gene>
<evidence type="ECO:0000313" key="1">
    <source>
        <dbReference type="EMBL" id="EPG75197.1"/>
    </source>
</evidence>
<organism evidence="1 2">
    <name type="scientific">Leptospira fainei serovar Hurstbridge str. BUT 6</name>
    <dbReference type="NCBI Taxonomy" id="1193011"/>
    <lineage>
        <taxon>Bacteria</taxon>
        <taxon>Pseudomonadati</taxon>
        <taxon>Spirochaetota</taxon>
        <taxon>Spirochaetia</taxon>
        <taxon>Leptospirales</taxon>
        <taxon>Leptospiraceae</taxon>
        <taxon>Leptospira</taxon>
    </lineage>
</organism>
<dbReference type="Proteomes" id="UP000014540">
    <property type="component" value="Unassembled WGS sequence"/>
</dbReference>
<evidence type="ECO:0000313" key="2">
    <source>
        <dbReference type="Proteomes" id="UP000014540"/>
    </source>
</evidence>
<dbReference type="EMBL" id="AKWZ02000004">
    <property type="protein sequence ID" value="EPG75197.1"/>
    <property type="molecule type" value="Genomic_DNA"/>
</dbReference>
<name>S3W4J4_9LEPT</name>
<sequence length="51" mass="5799">MSLNRILYGNNILIYIIGERFTTVIFNSAGVVEIQVFVCPPIRLQAILFID</sequence>
<accession>S3W4J4</accession>
<protein>
    <submittedName>
        <fullName evidence="1">Uncharacterized protein</fullName>
    </submittedName>
</protein>
<keyword evidence="2" id="KW-1185">Reference proteome</keyword>
<proteinExistence type="predicted"/>
<reference evidence="1" key="1">
    <citation type="submission" date="2013-04" db="EMBL/GenBank/DDBJ databases">
        <authorList>
            <person name="Harkins D.M."/>
            <person name="Durkin A.S."/>
            <person name="Selengut J.D."/>
            <person name="Sanka R."/>
            <person name="DePew J."/>
            <person name="Purushe J."/>
            <person name="Ahmed A."/>
            <person name="van der Linden H."/>
            <person name="Goris M.G.A."/>
            <person name="Hartskeerl R.A."/>
            <person name="Vinetz J.M."/>
            <person name="Sutton G.G."/>
            <person name="Nelson W.C."/>
            <person name="Fouts D.E."/>
        </authorList>
    </citation>
    <scope>NUCLEOTIDE SEQUENCE [LARGE SCALE GENOMIC DNA]</scope>
    <source>
        <strain evidence="1">BUT 6</strain>
    </source>
</reference>
<dbReference type="STRING" id="1193011.LEP1GSC058_0093"/>